<name>A0A4Q2ULL8_9BACT</name>
<evidence type="ECO:0000256" key="1">
    <source>
        <dbReference type="SAM" id="Phobius"/>
    </source>
</evidence>
<dbReference type="EMBL" id="SBLB01000003">
    <property type="protein sequence ID" value="RYC69622.1"/>
    <property type="molecule type" value="Genomic_DNA"/>
</dbReference>
<comment type="caution">
    <text evidence="2">The sequence shown here is derived from an EMBL/GenBank/DDBJ whole genome shotgun (WGS) entry which is preliminary data.</text>
</comment>
<keyword evidence="1" id="KW-0472">Membrane</keyword>
<feature type="transmembrane region" description="Helical" evidence="1">
    <location>
        <begin position="34"/>
        <end position="54"/>
    </location>
</feature>
<evidence type="ECO:0000313" key="2">
    <source>
        <dbReference type="EMBL" id="RYC69622.1"/>
    </source>
</evidence>
<reference evidence="2 3" key="1">
    <citation type="submission" date="2019-01" db="EMBL/GenBank/DDBJ databases">
        <title>Spirosoma flava sp. nov., a propanil-degrading bacterium isolated from herbicide-contaminated soil.</title>
        <authorList>
            <person name="Zhang L."/>
            <person name="Jiang J.-D."/>
        </authorList>
    </citation>
    <scope>NUCLEOTIDE SEQUENCE [LARGE SCALE GENOMIC DNA]</scope>
    <source>
        <strain evidence="2 3">TY50</strain>
    </source>
</reference>
<accession>A0A4Q2ULL8</accession>
<feature type="transmembrane region" description="Helical" evidence="1">
    <location>
        <begin position="66"/>
        <end position="84"/>
    </location>
</feature>
<gene>
    <name evidence="2" type="ORF">EQG79_13545</name>
</gene>
<organism evidence="2 3">
    <name type="scientific">Spirosoma sordidisoli</name>
    <dbReference type="NCBI Taxonomy" id="2502893"/>
    <lineage>
        <taxon>Bacteria</taxon>
        <taxon>Pseudomonadati</taxon>
        <taxon>Bacteroidota</taxon>
        <taxon>Cytophagia</taxon>
        <taxon>Cytophagales</taxon>
        <taxon>Cytophagaceae</taxon>
        <taxon>Spirosoma</taxon>
    </lineage>
</organism>
<dbReference type="RefSeq" id="WP_129601837.1">
    <property type="nucleotide sequence ID" value="NZ_SBLB01000003.1"/>
</dbReference>
<sequence length="123" mass="14496">MLQAWFLFGILSFSVATAYLWQEGEFKKMNLFDFFDYSFPAIMYGPIGFIYLLYQMPTPYNKYKKYGAMLVIVSFLFISVTEGTKEFIGCVCKDGWRSPSTGRGTCSWHGGIDYYDYKYWWDK</sequence>
<dbReference type="AlphaFoldDB" id="A0A4Q2ULL8"/>
<keyword evidence="1" id="KW-1133">Transmembrane helix</keyword>
<dbReference type="Proteomes" id="UP000290407">
    <property type="component" value="Unassembled WGS sequence"/>
</dbReference>
<evidence type="ECO:0000313" key="3">
    <source>
        <dbReference type="Proteomes" id="UP000290407"/>
    </source>
</evidence>
<proteinExistence type="predicted"/>
<protein>
    <submittedName>
        <fullName evidence="2">Uncharacterized protein</fullName>
    </submittedName>
</protein>
<keyword evidence="1" id="KW-0812">Transmembrane</keyword>
<keyword evidence="3" id="KW-1185">Reference proteome</keyword>